<organism evidence="2 3">
    <name type="scientific">Enteromyxum leei</name>
    <name type="common">Intestinal myxosporean parasite</name>
    <dbReference type="NCBI Taxonomy" id="188704"/>
    <lineage>
        <taxon>Eukaryota</taxon>
        <taxon>Metazoa</taxon>
        <taxon>Cnidaria</taxon>
        <taxon>Myxozoa</taxon>
        <taxon>Myxosporea</taxon>
        <taxon>Bivalvulida</taxon>
        <taxon>Variisporina</taxon>
        <taxon>Enteromyxidae</taxon>
        <taxon>Enteromyxum</taxon>
    </lineage>
</organism>
<sequence>MLLSVLWFSNMVVLPIPILLIYSIDSCSLLFILVLVEAFSVLVFLWVIRPFGVVCEDALSISVFSFILLFNPDMWFWTCISSSGVLESSVCEALGLPLSIICLFIVFGLLI</sequence>
<dbReference type="Proteomes" id="UP000270981">
    <property type="component" value="Mitochondrion 3"/>
</dbReference>
<keyword evidence="1" id="KW-0472">Membrane</keyword>
<evidence type="ECO:0000313" key="3">
    <source>
        <dbReference type="Proteomes" id="UP000270981"/>
    </source>
</evidence>
<feature type="transmembrane region" description="Helical" evidence="1">
    <location>
        <begin position="60"/>
        <end position="78"/>
    </location>
</feature>
<dbReference type="EMBL" id="LN868203">
    <property type="protein sequence ID" value="CRX66575.1"/>
    <property type="molecule type" value="Genomic_DNA"/>
</dbReference>
<keyword evidence="1" id="KW-0812">Transmembrane</keyword>
<evidence type="ECO:0000313" key="2">
    <source>
        <dbReference type="EMBL" id="CRX66575.1"/>
    </source>
</evidence>
<geneLocation type="mitochondrion" evidence="2"/>
<accession>A0A1Q2XC96</accession>
<evidence type="ECO:0000256" key="1">
    <source>
        <dbReference type="SAM" id="Phobius"/>
    </source>
</evidence>
<feature type="transmembrane region" description="Helical" evidence="1">
    <location>
        <begin position="90"/>
        <end position="110"/>
    </location>
</feature>
<dbReference type="AlphaFoldDB" id="A0A1Q2XC96"/>
<proteinExistence type="predicted"/>
<feature type="transmembrane region" description="Helical" evidence="1">
    <location>
        <begin position="29"/>
        <end position="48"/>
    </location>
</feature>
<name>A0A1Q2XC96_ENTLE</name>
<protein>
    <submittedName>
        <fullName evidence="2">Uncharacterized protein</fullName>
    </submittedName>
</protein>
<keyword evidence="1" id="KW-1133">Transmembrane helix</keyword>
<feature type="transmembrane region" description="Helical" evidence="1">
    <location>
        <begin position="6"/>
        <end position="22"/>
    </location>
</feature>
<keyword evidence="2" id="KW-0496">Mitochondrion</keyword>
<reference evidence="3" key="1">
    <citation type="journal article" date="2017" name="Mol. Biol. Evol.">
        <title>The Multipartite Mitochondrial Genome of Enteromyxum leei (Myxozoa): Eight Fast-Evolving Megacircles.</title>
        <authorList>
            <person name="Yahalomi D."/>
            <person name="Haddas-Sasson M."/>
            <person name="Rubinstein N.D."/>
            <person name="Feldstein T."/>
            <person name="Diamant A."/>
            <person name="Huchon D."/>
        </authorList>
    </citation>
    <scope>NUCLEOTIDE SEQUENCE [LARGE SCALE GENOMIC DNA]</scope>
</reference>